<name>A0A941IL78_9ACTN</name>
<keyword evidence="5 6" id="KW-0472">Membrane</keyword>
<accession>A0A941IL78</accession>
<evidence type="ECO:0000256" key="5">
    <source>
        <dbReference type="ARBA" id="ARBA00023136"/>
    </source>
</evidence>
<evidence type="ECO:0000256" key="6">
    <source>
        <dbReference type="SAM" id="Phobius"/>
    </source>
</evidence>
<organism evidence="8 9">
    <name type="scientific">Actinospica acidithermotolerans</name>
    <dbReference type="NCBI Taxonomy" id="2828514"/>
    <lineage>
        <taxon>Bacteria</taxon>
        <taxon>Bacillati</taxon>
        <taxon>Actinomycetota</taxon>
        <taxon>Actinomycetes</taxon>
        <taxon>Catenulisporales</taxon>
        <taxon>Actinospicaceae</taxon>
        <taxon>Actinospica</taxon>
    </lineage>
</organism>
<dbReference type="EMBL" id="JAGSOH010000065">
    <property type="protein sequence ID" value="MBR7828778.1"/>
    <property type="molecule type" value="Genomic_DNA"/>
</dbReference>
<evidence type="ECO:0000256" key="1">
    <source>
        <dbReference type="ARBA" id="ARBA00004651"/>
    </source>
</evidence>
<proteinExistence type="predicted"/>
<dbReference type="RefSeq" id="WP_212519914.1">
    <property type="nucleotide sequence ID" value="NZ_JAGSOH010000065.1"/>
</dbReference>
<evidence type="ECO:0000256" key="2">
    <source>
        <dbReference type="ARBA" id="ARBA00022475"/>
    </source>
</evidence>
<evidence type="ECO:0000313" key="9">
    <source>
        <dbReference type="Proteomes" id="UP000676325"/>
    </source>
</evidence>
<dbReference type="PANTHER" id="PTHR35007:SF1">
    <property type="entry name" value="PILUS ASSEMBLY PROTEIN"/>
    <property type="match status" value="1"/>
</dbReference>
<protein>
    <submittedName>
        <fullName evidence="8">Type II secretion system F family protein</fullName>
    </submittedName>
</protein>
<dbReference type="InterPro" id="IPR018076">
    <property type="entry name" value="T2SS_GspF_dom"/>
</dbReference>
<feature type="domain" description="Type II secretion system protein GspF" evidence="7">
    <location>
        <begin position="160"/>
        <end position="287"/>
    </location>
</feature>
<feature type="transmembrane region" description="Helical" evidence="6">
    <location>
        <begin position="270"/>
        <end position="289"/>
    </location>
</feature>
<evidence type="ECO:0000256" key="3">
    <source>
        <dbReference type="ARBA" id="ARBA00022692"/>
    </source>
</evidence>
<keyword evidence="3 6" id="KW-0812">Transmembrane</keyword>
<evidence type="ECO:0000313" key="8">
    <source>
        <dbReference type="EMBL" id="MBR7828778.1"/>
    </source>
</evidence>
<reference evidence="8" key="1">
    <citation type="submission" date="2021-04" db="EMBL/GenBank/DDBJ databases">
        <title>Genome based classification of Actinospica acidithermotolerans sp. nov., an actinobacterium isolated from an Indonesian hot spring.</title>
        <authorList>
            <person name="Kusuma A.B."/>
            <person name="Putra K.E."/>
            <person name="Nafisah S."/>
            <person name="Loh J."/>
            <person name="Nouioui I."/>
            <person name="Goodfellow M."/>
        </authorList>
    </citation>
    <scope>NUCLEOTIDE SEQUENCE</scope>
    <source>
        <strain evidence="8">MGRD01-02</strain>
    </source>
</reference>
<sequence>MIYLVLGSVAGLCLCAAVYALLPRKASAAEILAALDIQRSSVTAPRPAAAGWRGALGARIAGILAARGIQLRSVRKDLALLGRDLEAMLATKVLLAGLGVVLAPCFWALAYLLGMHLSPQAPAWGSLLLAAVLFFAPDQDVRSQARRQRADFRRVVGVYLDLVSLNLEGGRGVPEALAAAAQVGGGPALERLSAAVASARLTGITPWAALGLLGEQIGVEELVELAAMLENVAGQGAKVKDTLKERAATLRERREAEIEESAGGGTQSMLLAQMLLALGFLAYLLYPALTRLAGL</sequence>
<dbReference type="AlphaFoldDB" id="A0A941IL78"/>
<feature type="transmembrane region" description="Helical" evidence="6">
    <location>
        <begin position="89"/>
        <end position="109"/>
    </location>
</feature>
<comment type="subcellular location">
    <subcellularLocation>
        <location evidence="1">Cell membrane</location>
        <topology evidence="1">Multi-pass membrane protein</topology>
    </subcellularLocation>
</comment>
<dbReference type="GO" id="GO:0005886">
    <property type="term" value="C:plasma membrane"/>
    <property type="evidence" value="ECO:0007669"/>
    <property type="project" value="UniProtKB-SubCell"/>
</dbReference>
<keyword evidence="9" id="KW-1185">Reference proteome</keyword>
<evidence type="ECO:0000256" key="4">
    <source>
        <dbReference type="ARBA" id="ARBA00022989"/>
    </source>
</evidence>
<gene>
    <name evidence="8" type="ORF">KDK95_20890</name>
</gene>
<dbReference type="PANTHER" id="PTHR35007">
    <property type="entry name" value="INTEGRAL MEMBRANE PROTEIN-RELATED"/>
    <property type="match status" value="1"/>
</dbReference>
<dbReference type="Proteomes" id="UP000676325">
    <property type="component" value="Unassembled WGS sequence"/>
</dbReference>
<keyword evidence="4 6" id="KW-1133">Transmembrane helix</keyword>
<comment type="caution">
    <text evidence="8">The sequence shown here is derived from an EMBL/GenBank/DDBJ whole genome shotgun (WGS) entry which is preliminary data.</text>
</comment>
<dbReference type="Pfam" id="PF00482">
    <property type="entry name" value="T2SSF"/>
    <property type="match status" value="1"/>
</dbReference>
<keyword evidence="2" id="KW-1003">Cell membrane</keyword>
<evidence type="ECO:0000259" key="7">
    <source>
        <dbReference type="Pfam" id="PF00482"/>
    </source>
</evidence>
<feature type="transmembrane region" description="Helical" evidence="6">
    <location>
        <begin position="121"/>
        <end position="137"/>
    </location>
</feature>